<dbReference type="InterPro" id="IPR057600">
    <property type="entry name" value="TORTIFOLIA1/SINE1-2_N"/>
</dbReference>
<evidence type="ECO:0008006" key="7">
    <source>
        <dbReference type="Google" id="ProtNLM"/>
    </source>
</evidence>
<evidence type="ECO:0000313" key="5">
    <source>
        <dbReference type="EMBL" id="KAK6147503.1"/>
    </source>
</evidence>
<evidence type="ECO:0000259" key="3">
    <source>
        <dbReference type="Pfam" id="PF24713"/>
    </source>
</evidence>
<gene>
    <name evidence="5" type="ORF">DH2020_018415</name>
</gene>
<comment type="caution">
    <text evidence="5">The sequence shown here is derived from an EMBL/GenBank/DDBJ whole genome shotgun (WGS) entry which is preliminary data.</text>
</comment>
<dbReference type="Pfam" id="PF24713">
    <property type="entry name" value="TOR1L1_C"/>
    <property type="match status" value="1"/>
</dbReference>
<dbReference type="Pfam" id="PF24714">
    <property type="entry name" value="TOR1L1_N"/>
    <property type="match status" value="2"/>
</dbReference>
<keyword evidence="6" id="KW-1185">Reference proteome</keyword>
<dbReference type="PANTHER" id="PTHR31355:SF22">
    <property type="entry name" value="TORTIFOLIA1-LIKE PROTEIN 2"/>
    <property type="match status" value="1"/>
</dbReference>
<evidence type="ECO:0000256" key="1">
    <source>
        <dbReference type="PROSITE-ProRule" id="PRU00103"/>
    </source>
</evidence>
<dbReference type="InterPro" id="IPR021133">
    <property type="entry name" value="HEAT_type_2"/>
</dbReference>
<dbReference type="PROSITE" id="PS50077">
    <property type="entry name" value="HEAT_REPEAT"/>
    <property type="match status" value="1"/>
</dbReference>
<dbReference type="Proteomes" id="UP001318860">
    <property type="component" value="Unassembled WGS sequence"/>
</dbReference>
<feature type="region of interest" description="Disordered" evidence="2">
    <location>
        <begin position="620"/>
        <end position="658"/>
    </location>
</feature>
<evidence type="ECO:0000259" key="4">
    <source>
        <dbReference type="Pfam" id="PF24714"/>
    </source>
</evidence>
<dbReference type="EMBL" id="JABTTQ020000010">
    <property type="protein sequence ID" value="KAK6147503.1"/>
    <property type="molecule type" value="Genomic_DNA"/>
</dbReference>
<dbReference type="InterPro" id="IPR016024">
    <property type="entry name" value="ARM-type_fold"/>
</dbReference>
<dbReference type="InterPro" id="IPR057599">
    <property type="entry name" value="TORTIFOLIA1/TORL1-2_C"/>
</dbReference>
<feature type="domain" description="TORTIFOLIA1/TORL1-2 C-terminal" evidence="3">
    <location>
        <begin position="737"/>
        <end position="846"/>
    </location>
</feature>
<evidence type="ECO:0000256" key="2">
    <source>
        <dbReference type="SAM" id="MobiDB-lite"/>
    </source>
</evidence>
<dbReference type="Gene3D" id="1.25.10.10">
    <property type="entry name" value="Leucine-rich Repeat Variant"/>
    <property type="match status" value="2"/>
</dbReference>
<feature type="repeat" description="HEAT" evidence="1">
    <location>
        <begin position="105"/>
        <end position="143"/>
    </location>
</feature>
<dbReference type="InterPro" id="IPR033337">
    <property type="entry name" value="TORTIFOLIA1/SINE1-2"/>
</dbReference>
<evidence type="ECO:0000313" key="6">
    <source>
        <dbReference type="Proteomes" id="UP001318860"/>
    </source>
</evidence>
<feature type="compositionally biased region" description="Low complexity" evidence="2">
    <location>
        <begin position="633"/>
        <end position="644"/>
    </location>
</feature>
<dbReference type="InterPro" id="IPR011989">
    <property type="entry name" value="ARM-like"/>
</dbReference>
<feature type="domain" description="TORTIFOLIA1/SINE1-2 N-terminal" evidence="4">
    <location>
        <begin position="23"/>
        <end position="221"/>
    </location>
</feature>
<reference evidence="5 6" key="1">
    <citation type="journal article" date="2021" name="Comput. Struct. Biotechnol. J.">
        <title>De novo genome assembly of the potent medicinal plant Rehmannia glutinosa using nanopore technology.</title>
        <authorList>
            <person name="Ma L."/>
            <person name="Dong C."/>
            <person name="Song C."/>
            <person name="Wang X."/>
            <person name="Zheng X."/>
            <person name="Niu Y."/>
            <person name="Chen S."/>
            <person name="Feng W."/>
        </authorList>
    </citation>
    <scope>NUCLEOTIDE SEQUENCE [LARGE SCALE GENOMIC DNA]</scope>
    <source>
        <strain evidence="5">DH-2019</strain>
    </source>
</reference>
<feature type="domain" description="TORTIFOLIA1/SINE1-2 N-terminal" evidence="4">
    <location>
        <begin position="257"/>
        <end position="341"/>
    </location>
</feature>
<name>A0ABR0WIV7_REHGL</name>
<accession>A0ABR0WIV7</accession>
<proteinExistence type="predicted"/>
<sequence>MKTHVNMVKGKATSRVSNQQAVFELKQRVVLALNKLADRDTYQLGAEELEKTVECLTPDGVAPFLSCILDTDSEKKSAVRKECIRLMGTLATFHEGLVGPHLGKMVASIVKRLKDSDSVVRDACIETIGVLASKLSSRRSETDGLFVVLVRPLFEVLGEQNKQVQSGSALCLSQVIDNIHDPPPLVLQKMLARTVKLLKNPHFMAKPAVIELNRSIIMRKKFTDLLSLALDLDSSSTSSSRNCAPLINRASHCDFTLIDAGGTPTHSSLNAALTSIQDSLKNSDWATRKAACAALGDIASCGAACLASFRTSCIRCIESCRFDKVKPVRDIALQALQLWRNLPGPNTPEPSEAGSSVKETSYRDDYGDITSASDATLKDNTLMKFGSELAKKRVPLSSRKVGRTFTEKSQQSGTNDWKIEIAIPKSRNISVAENLNDESDCSSIIRRCERINSDARSSTNIGYEYIEVDDKHECSSVSNLFTESIKSKVVTAHCDASDDASLVKSTGTSQRFATDEISTEEQRYLAKVHDRRSLDSTITESASRTVGECCSQTEKDMVLIRKHLSEIENKQSSLMDMLKAFSTSVMDSVSMVQLKVSNLELVVDKIAQELVHGGRYSDVSATKHVKRSPGIVSPRPSTCSSRPSVDSNKQPPLLPNKHAGFRENIFTRSRSNNFGKQNRNMWTDATLKPSKSYLGKGNPTSFRPEIHEDQLRQNGIFDPVPPTKARLNKLETDNSPWKVMKDYLCDGDLDSAYVEALCSRNELLLFELLDRTGPTLENLSKETASELLSNLASYLTEQRFLVDLCNIQGPTYLMLSAKAKQDLLYATQEAGKLDVYAPAERKCFTEIGKRLRQFWG</sequence>
<dbReference type="PANTHER" id="PTHR31355">
    <property type="entry name" value="MICROTUBULE-ASSOCIATED PROTEIN TORTIFOLIA1"/>
    <property type="match status" value="1"/>
</dbReference>
<dbReference type="SUPFAM" id="SSF48371">
    <property type="entry name" value="ARM repeat"/>
    <property type="match status" value="1"/>
</dbReference>
<organism evidence="5 6">
    <name type="scientific">Rehmannia glutinosa</name>
    <name type="common">Chinese foxglove</name>
    <dbReference type="NCBI Taxonomy" id="99300"/>
    <lineage>
        <taxon>Eukaryota</taxon>
        <taxon>Viridiplantae</taxon>
        <taxon>Streptophyta</taxon>
        <taxon>Embryophyta</taxon>
        <taxon>Tracheophyta</taxon>
        <taxon>Spermatophyta</taxon>
        <taxon>Magnoliopsida</taxon>
        <taxon>eudicotyledons</taxon>
        <taxon>Gunneridae</taxon>
        <taxon>Pentapetalae</taxon>
        <taxon>asterids</taxon>
        <taxon>lamiids</taxon>
        <taxon>Lamiales</taxon>
        <taxon>Orobanchaceae</taxon>
        <taxon>Rehmannieae</taxon>
        <taxon>Rehmannia</taxon>
    </lineage>
</organism>
<protein>
    <recommendedName>
        <fullName evidence="7">TOG domain-containing protein</fullName>
    </recommendedName>
</protein>